<dbReference type="SUPFAM" id="SSF101852">
    <property type="entry name" value="Bacterial fluorinating enzyme, C-terminal domain"/>
    <property type="match status" value="1"/>
</dbReference>
<dbReference type="InterPro" id="IPR023227">
    <property type="entry name" value="SAM_OH_AdoTrfase_C_sf"/>
</dbReference>
<accession>A0A284VRC6</accession>
<feature type="domain" description="S-adenosyl-l-methionine hydroxide adenosyltransferase N-terminal" evidence="3">
    <location>
        <begin position="7"/>
        <end position="155"/>
    </location>
</feature>
<dbReference type="InterPro" id="IPR002747">
    <property type="entry name" value="SAM_OH_AdoTrfase"/>
</dbReference>
<dbReference type="PANTHER" id="PTHR35092:SF1">
    <property type="entry name" value="CHLORINASE MJ1651"/>
    <property type="match status" value="1"/>
</dbReference>
<dbReference type="Pfam" id="PF01887">
    <property type="entry name" value="SAM_HAT_N"/>
    <property type="match status" value="1"/>
</dbReference>
<dbReference type="EMBL" id="FZMP01000196">
    <property type="protein sequence ID" value="SNQ61840.1"/>
    <property type="molecule type" value="Genomic_DNA"/>
</dbReference>
<gene>
    <name evidence="5" type="ORF">MNV_50099</name>
</gene>
<feature type="domain" description="S-adenosyl-l-methionine hydroxide adenosyltransferase C-terminal" evidence="4">
    <location>
        <begin position="178"/>
        <end position="258"/>
    </location>
</feature>
<dbReference type="Proteomes" id="UP000218615">
    <property type="component" value="Unassembled WGS sequence"/>
</dbReference>
<reference evidence="6" key="1">
    <citation type="submission" date="2017-06" db="EMBL/GenBank/DDBJ databases">
        <authorList>
            <person name="Cremers G."/>
        </authorList>
    </citation>
    <scope>NUCLEOTIDE SEQUENCE [LARGE SCALE GENOMIC DNA]</scope>
</reference>
<dbReference type="InterPro" id="IPR046469">
    <property type="entry name" value="SAM_HAT_N"/>
</dbReference>
<dbReference type="STRING" id="1392998.ANME2D_01214"/>
<dbReference type="PANTHER" id="PTHR35092">
    <property type="entry name" value="CHLORINASE MJ1651"/>
    <property type="match status" value="1"/>
</dbReference>
<protein>
    <recommendedName>
        <fullName evidence="7">Chlorinase</fullName>
    </recommendedName>
</protein>
<dbReference type="InterPro" id="IPR046470">
    <property type="entry name" value="SAM_HAT_C"/>
</dbReference>
<keyword evidence="6" id="KW-1185">Reference proteome</keyword>
<comment type="similarity">
    <text evidence="2">Belongs to the SAM hydrolase / SAM-dependent halogenase family.</text>
</comment>
<evidence type="ECO:0008006" key="7">
    <source>
        <dbReference type="Google" id="ProtNLM"/>
    </source>
</evidence>
<dbReference type="InterPro" id="IPR023228">
    <property type="entry name" value="SAM_OH_AdoTrfase_N_sf"/>
</dbReference>
<evidence type="ECO:0000259" key="4">
    <source>
        <dbReference type="Pfam" id="PF20257"/>
    </source>
</evidence>
<evidence type="ECO:0000256" key="1">
    <source>
        <dbReference type="ARBA" id="ARBA00022691"/>
    </source>
</evidence>
<proteinExistence type="inferred from homology"/>
<evidence type="ECO:0000313" key="5">
    <source>
        <dbReference type="EMBL" id="SNQ61840.1"/>
    </source>
</evidence>
<organism evidence="5 6">
    <name type="scientific">Candidatus Methanoperedens nitratireducens</name>
    <dbReference type="NCBI Taxonomy" id="1392998"/>
    <lineage>
        <taxon>Archaea</taxon>
        <taxon>Methanobacteriati</taxon>
        <taxon>Methanobacteriota</taxon>
        <taxon>Stenosarchaea group</taxon>
        <taxon>Methanomicrobia</taxon>
        <taxon>Methanosarcinales</taxon>
        <taxon>ANME-2 cluster</taxon>
        <taxon>Candidatus Methanoperedentaceae</taxon>
        <taxon>Candidatus Methanoperedens</taxon>
    </lineage>
</organism>
<dbReference type="AlphaFoldDB" id="A0A284VRC6"/>
<keyword evidence="1" id="KW-0949">S-adenosyl-L-methionine</keyword>
<evidence type="ECO:0000313" key="6">
    <source>
        <dbReference type="Proteomes" id="UP000218615"/>
    </source>
</evidence>
<evidence type="ECO:0000256" key="2">
    <source>
        <dbReference type="ARBA" id="ARBA00024035"/>
    </source>
</evidence>
<dbReference type="SUPFAM" id="SSF102522">
    <property type="entry name" value="Bacterial fluorinating enzyme, N-terminal domain"/>
    <property type="match status" value="1"/>
</dbReference>
<dbReference type="Gene3D" id="2.40.30.90">
    <property type="entry name" value="Bacterial fluorinating enzyme like"/>
    <property type="match status" value="1"/>
</dbReference>
<dbReference type="Gene3D" id="3.40.50.10790">
    <property type="entry name" value="S-adenosyl-l-methionine hydroxide adenosyltransferase, N-terminal"/>
    <property type="match status" value="1"/>
</dbReference>
<dbReference type="Pfam" id="PF20257">
    <property type="entry name" value="SAM_HAT_C"/>
    <property type="match status" value="1"/>
</dbReference>
<evidence type="ECO:0000259" key="3">
    <source>
        <dbReference type="Pfam" id="PF01887"/>
    </source>
</evidence>
<name>A0A284VRC6_9EURY</name>
<sequence>MFLAMVITLLSDFGDVYPASMKGVILGIAPDASIVDISHSVPRQDVRAGAFVLMTCARYFPSGTVHVAVVDPGVGTERLPIAVMAESVDSRIHYFIGPDNGLLVPAARSIGELKVYEITNTGLFLSSVSSTFHGRDIFAPVGAHISKGLNISDVGRQIFDFIDLDFGEGMEKDGVLHGNIIFIDSFGNIVTNIPSKVSGFKPGDVLEIQEKRISFQKSYGFCKDGEPLALIGSHGYLEIAVNKGNAAAYFNKKQGDDIILKI</sequence>
<dbReference type="PIRSF" id="PIRSF006779">
    <property type="entry name" value="UCP006779"/>
    <property type="match status" value="1"/>
</dbReference>